<comment type="subcellular location">
    <subcellularLocation>
        <location evidence="3">Cytoplasm</location>
        <location evidence="3">Cytoskeleton</location>
        <location evidence="3">Spindle</location>
    </subcellularLocation>
    <subcellularLocation>
        <location evidence="4">Cytoplasm</location>
        <location evidence="4">Cytosol</location>
    </subcellularLocation>
    <subcellularLocation>
        <location evidence="2">Mitochondrion</location>
    </subcellularLocation>
    <subcellularLocation>
        <location evidence="1">Nucleus</location>
    </subcellularLocation>
</comment>
<keyword evidence="10" id="KW-0496">Mitochondrion</keyword>
<feature type="domain" description="Thioesterase" evidence="19">
    <location>
        <begin position="51"/>
        <end position="126"/>
    </location>
</feature>
<comment type="caution">
    <text evidence="20">The sequence shown here is derived from an EMBL/GenBank/DDBJ whole genome shotgun (WGS) entry which is preliminary data.</text>
</comment>
<dbReference type="EMBL" id="CAJVPY010036273">
    <property type="protein sequence ID" value="CAG8801819.1"/>
    <property type="molecule type" value="Genomic_DNA"/>
</dbReference>
<dbReference type="PANTHER" id="PTHR21660">
    <property type="entry name" value="THIOESTERASE SUPERFAMILY MEMBER-RELATED"/>
    <property type="match status" value="1"/>
</dbReference>
<dbReference type="GO" id="GO:0005829">
    <property type="term" value="C:cytosol"/>
    <property type="evidence" value="ECO:0007669"/>
    <property type="project" value="UniProtKB-SubCell"/>
</dbReference>
<evidence type="ECO:0000259" key="19">
    <source>
        <dbReference type="Pfam" id="PF03061"/>
    </source>
</evidence>
<keyword evidence="7" id="KW-0378">Hydrolase</keyword>
<evidence type="ECO:0000256" key="4">
    <source>
        <dbReference type="ARBA" id="ARBA00004514"/>
    </source>
</evidence>
<evidence type="ECO:0000256" key="15">
    <source>
        <dbReference type="ARBA" id="ARBA00064709"/>
    </source>
</evidence>
<dbReference type="InterPro" id="IPR039298">
    <property type="entry name" value="ACOT13"/>
</dbReference>
<evidence type="ECO:0000256" key="16">
    <source>
        <dbReference type="ARBA" id="ARBA00067273"/>
    </source>
</evidence>
<evidence type="ECO:0000256" key="9">
    <source>
        <dbReference type="ARBA" id="ARBA00023098"/>
    </source>
</evidence>
<dbReference type="GO" id="GO:0006629">
    <property type="term" value="P:lipid metabolic process"/>
    <property type="evidence" value="ECO:0007669"/>
    <property type="project" value="UniProtKB-KW"/>
</dbReference>
<dbReference type="Proteomes" id="UP000789405">
    <property type="component" value="Unassembled WGS sequence"/>
</dbReference>
<evidence type="ECO:0000313" key="20">
    <source>
        <dbReference type="EMBL" id="CAG8801819.1"/>
    </source>
</evidence>
<dbReference type="FunFam" id="3.10.129.10:FF:000021">
    <property type="entry name" value="Acyl-coenzyme A thioesterase 13"/>
    <property type="match status" value="1"/>
</dbReference>
<dbReference type="Pfam" id="PF03061">
    <property type="entry name" value="4HBT"/>
    <property type="match status" value="1"/>
</dbReference>
<dbReference type="GO" id="GO:0047617">
    <property type="term" value="F:fatty acyl-CoA hydrolase activity"/>
    <property type="evidence" value="ECO:0007669"/>
    <property type="project" value="InterPro"/>
</dbReference>
<keyword evidence="11" id="KW-0206">Cytoskeleton</keyword>
<evidence type="ECO:0000256" key="1">
    <source>
        <dbReference type="ARBA" id="ARBA00004123"/>
    </source>
</evidence>
<comment type="catalytic activity">
    <reaction evidence="13">
        <text>a fatty acyl-CoA + H2O = a fatty acid + CoA + H(+)</text>
        <dbReference type="Rhea" id="RHEA:16781"/>
        <dbReference type="ChEBI" id="CHEBI:15377"/>
        <dbReference type="ChEBI" id="CHEBI:15378"/>
        <dbReference type="ChEBI" id="CHEBI:28868"/>
        <dbReference type="ChEBI" id="CHEBI:57287"/>
        <dbReference type="ChEBI" id="CHEBI:77636"/>
    </reaction>
    <physiologicalReaction direction="left-to-right" evidence="13">
        <dbReference type="Rhea" id="RHEA:16782"/>
    </physiologicalReaction>
</comment>
<organism evidence="20 21">
    <name type="scientific">Dentiscutata erythropus</name>
    <dbReference type="NCBI Taxonomy" id="1348616"/>
    <lineage>
        <taxon>Eukaryota</taxon>
        <taxon>Fungi</taxon>
        <taxon>Fungi incertae sedis</taxon>
        <taxon>Mucoromycota</taxon>
        <taxon>Glomeromycotina</taxon>
        <taxon>Glomeromycetes</taxon>
        <taxon>Diversisporales</taxon>
        <taxon>Gigasporaceae</taxon>
        <taxon>Dentiscutata</taxon>
    </lineage>
</organism>
<evidence type="ECO:0000256" key="6">
    <source>
        <dbReference type="ARBA" id="ARBA00022490"/>
    </source>
</evidence>
<sequence>MNMTQWIENYFHQMLDGFDGPLLKNMKIINASNGMVKSEITIQSNHLSHLKTAHGGILMTLVDVCGSLVIASKGLNRSSGVSTNINISFTNPAKEGDVLFIEAECIKFGKAMGFADIKIYNKDTRKLIAQGQHVKYIAIALRQSEKAKF</sequence>
<dbReference type="CDD" id="cd03443">
    <property type="entry name" value="PaaI_thioesterase"/>
    <property type="match status" value="1"/>
</dbReference>
<evidence type="ECO:0000256" key="2">
    <source>
        <dbReference type="ARBA" id="ARBA00004173"/>
    </source>
</evidence>
<dbReference type="GO" id="GO:0005634">
    <property type="term" value="C:nucleus"/>
    <property type="evidence" value="ECO:0007669"/>
    <property type="project" value="UniProtKB-SubCell"/>
</dbReference>
<dbReference type="PANTHER" id="PTHR21660:SF1">
    <property type="entry name" value="ACYL-COENZYME A THIOESTERASE 13"/>
    <property type="match status" value="1"/>
</dbReference>
<comment type="subunit">
    <text evidence="15">Homotetramer. Interacts with PCTP.</text>
</comment>
<dbReference type="InterPro" id="IPR003736">
    <property type="entry name" value="PAAI_dom"/>
</dbReference>
<keyword evidence="6" id="KW-0963">Cytoplasm</keyword>
<comment type="similarity">
    <text evidence="5">Belongs to the thioesterase PaaI family.</text>
</comment>
<gene>
    <name evidence="20" type="ORF">DERYTH_LOCUS23539</name>
</gene>
<reference evidence="20" key="1">
    <citation type="submission" date="2021-06" db="EMBL/GenBank/DDBJ databases">
        <authorList>
            <person name="Kallberg Y."/>
            <person name="Tangrot J."/>
            <person name="Rosling A."/>
        </authorList>
    </citation>
    <scope>NUCLEOTIDE SEQUENCE</scope>
    <source>
        <strain evidence="20">MA453B</strain>
    </source>
</reference>
<comment type="function">
    <text evidence="14">Catalyzes the hydrolysis of acyl-CoAs into free fatty acids and coenzyme A (CoASH), regulating their respective intracellular levels. Has acyl-CoA thioesterase activity towards medium (C12) and long-chain (C18) fatty acyl-CoA substrates. Can also hydrolyze 3-hydroxyphenylacetyl-CoA and 3,4-dihydroxyphenylacetyl-CoA (in vitro). May play a role in controlling adaptive thermogenesis.</text>
</comment>
<keyword evidence="21" id="KW-1185">Reference proteome</keyword>
<dbReference type="InterPro" id="IPR029069">
    <property type="entry name" value="HotDog_dom_sf"/>
</dbReference>
<evidence type="ECO:0000256" key="17">
    <source>
        <dbReference type="ARBA" id="ARBA00081533"/>
    </source>
</evidence>
<evidence type="ECO:0000256" key="11">
    <source>
        <dbReference type="ARBA" id="ARBA00023212"/>
    </source>
</evidence>
<evidence type="ECO:0000256" key="10">
    <source>
        <dbReference type="ARBA" id="ARBA00023128"/>
    </source>
</evidence>
<dbReference type="SUPFAM" id="SSF54637">
    <property type="entry name" value="Thioesterase/thiol ester dehydrase-isomerase"/>
    <property type="match status" value="1"/>
</dbReference>
<dbReference type="NCBIfam" id="TIGR00369">
    <property type="entry name" value="unchar_dom_1"/>
    <property type="match status" value="1"/>
</dbReference>
<evidence type="ECO:0000256" key="5">
    <source>
        <dbReference type="ARBA" id="ARBA00008324"/>
    </source>
</evidence>
<evidence type="ECO:0000256" key="8">
    <source>
        <dbReference type="ARBA" id="ARBA00022990"/>
    </source>
</evidence>
<proteinExistence type="inferred from homology"/>
<evidence type="ECO:0000256" key="14">
    <source>
        <dbReference type="ARBA" id="ARBA00058205"/>
    </source>
</evidence>
<dbReference type="Gene3D" id="3.10.129.10">
    <property type="entry name" value="Hotdog Thioesterase"/>
    <property type="match status" value="1"/>
</dbReference>
<dbReference type="AlphaFoldDB" id="A0A9N9P903"/>
<dbReference type="GO" id="GO:0005739">
    <property type="term" value="C:mitochondrion"/>
    <property type="evidence" value="ECO:0007669"/>
    <property type="project" value="UniProtKB-SubCell"/>
</dbReference>
<dbReference type="OrthoDB" id="46529at2759"/>
<evidence type="ECO:0000256" key="12">
    <source>
        <dbReference type="ARBA" id="ARBA00023242"/>
    </source>
</evidence>
<keyword evidence="12" id="KW-0539">Nucleus</keyword>
<name>A0A9N9P903_9GLOM</name>
<evidence type="ECO:0000313" key="21">
    <source>
        <dbReference type="Proteomes" id="UP000789405"/>
    </source>
</evidence>
<keyword evidence="8" id="KW-0007">Acetylation</keyword>
<keyword evidence="9" id="KW-0443">Lipid metabolism</keyword>
<dbReference type="InterPro" id="IPR006683">
    <property type="entry name" value="Thioestr_dom"/>
</dbReference>
<evidence type="ECO:0000256" key="7">
    <source>
        <dbReference type="ARBA" id="ARBA00022801"/>
    </source>
</evidence>
<dbReference type="GO" id="GO:0005819">
    <property type="term" value="C:spindle"/>
    <property type="evidence" value="ECO:0007669"/>
    <property type="project" value="UniProtKB-SubCell"/>
</dbReference>
<accession>A0A9N9P903</accession>
<evidence type="ECO:0000256" key="18">
    <source>
        <dbReference type="ARBA" id="ARBA00083956"/>
    </source>
</evidence>
<protein>
    <recommendedName>
        <fullName evidence="16">Acyl-coenzyme A thioesterase 13</fullName>
    </recommendedName>
    <alternativeName>
        <fullName evidence="17">Hotdog-fold thioesterase superfamily member 2</fullName>
    </alternativeName>
    <alternativeName>
        <fullName evidence="18">Thioesterase superfamily member 2</fullName>
    </alternativeName>
</protein>
<evidence type="ECO:0000256" key="13">
    <source>
        <dbReference type="ARBA" id="ARBA00052976"/>
    </source>
</evidence>
<evidence type="ECO:0000256" key="3">
    <source>
        <dbReference type="ARBA" id="ARBA00004186"/>
    </source>
</evidence>